<reference evidence="1" key="2">
    <citation type="journal article" date="2015" name="Data Brief">
        <title>Shoot transcriptome of the giant reed, Arundo donax.</title>
        <authorList>
            <person name="Barrero R.A."/>
            <person name="Guerrero F.D."/>
            <person name="Moolhuijzen P."/>
            <person name="Goolsby J.A."/>
            <person name="Tidwell J."/>
            <person name="Bellgard S.E."/>
            <person name="Bellgard M.I."/>
        </authorList>
    </citation>
    <scope>NUCLEOTIDE SEQUENCE</scope>
    <source>
        <tissue evidence="1">Shoot tissue taken approximately 20 cm above the soil surface</tissue>
    </source>
</reference>
<protein>
    <submittedName>
        <fullName evidence="1">Uncharacterized protein</fullName>
    </submittedName>
</protein>
<proteinExistence type="predicted"/>
<name>A0A0A9AGC1_ARUDO</name>
<reference evidence="1" key="1">
    <citation type="submission" date="2014-09" db="EMBL/GenBank/DDBJ databases">
        <authorList>
            <person name="Magalhaes I.L.F."/>
            <person name="Oliveira U."/>
            <person name="Santos F.R."/>
            <person name="Vidigal T.H.D.A."/>
            <person name="Brescovit A.D."/>
            <person name="Santos A.J."/>
        </authorList>
    </citation>
    <scope>NUCLEOTIDE SEQUENCE</scope>
    <source>
        <tissue evidence="1">Shoot tissue taken approximately 20 cm above the soil surface</tissue>
    </source>
</reference>
<organism evidence="1">
    <name type="scientific">Arundo donax</name>
    <name type="common">Giant reed</name>
    <name type="synonym">Donax arundinaceus</name>
    <dbReference type="NCBI Taxonomy" id="35708"/>
    <lineage>
        <taxon>Eukaryota</taxon>
        <taxon>Viridiplantae</taxon>
        <taxon>Streptophyta</taxon>
        <taxon>Embryophyta</taxon>
        <taxon>Tracheophyta</taxon>
        <taxon>Spermatophyta</taxon>
        <taxon>Magnoliopsida</taxon>
        <taxon>Liliopsida</taxon>
        <taxon>Poales</taxon>
        <taxon>Poaceae</taxon>
        <taxon>PACMAD clade</taxon>
        <taxon>Arundinoideae</taxon>
        <taxon>Arundineae</taxon>
        <taxon>Arundo</taxon>
    </lineage>
</organism>
<dbReference type="EMBL" id="GBRH01251778">
    <property type="protein sequence ID" value="JAD46117.1"/>
    <property type="molecule type" value="Transcribed_RNA"/>
</dbReference>
<accession>A0A0A9AGC1</accession>
<evidence type="ECO:0000313" key="1">
    <source>
        <dbReference type="EMBL" id="JAD46117.1"/>
    </source>
</evidence>
<dbReference type="AlphaFoldDB" id="A0A0A9AGC1"/>
<sequence length="21" mass="2567">MQNKISHTFSLLIVLVCMRFW</sequence>